<dbReference type="GO" id="GO:0019748">
    <property type="term" value="P:secondary metabolic process"/>
    <property type="evidence" value="ECO:0007669"/>
    <property type="project" value="TreeGrafter"/>
</dbReference>
<dbReference type="PANTHER" id="PTHR21240">
    <property type="entry name" value="2-AMINO-3-CARBOXYLMUCONATE-6-SEMIALDEHYDE DECARBOXYLASE"/>
    <property type="match status" value="1"/>
</dbReference>
<keyword evidence="1" id="KW-0456">Lyase</keyword>
<dbReference type="Pfam" id="PF04909">
    <property type="entry name" value="Amidohydro_2"/>
    <property type="match status" value="1"/>
</dbReference>
<dbReference type="GO" id="GO:0016787">
    <property type="term" value="F:hydrolase activity"/>
    <property type="evidence" value="ECO:0007669"/>
    <property type="project" value="InterPro"/>
</dbReference>
<dbReference type="KEGG" id="kyr:CVV65_03240"/>
<dbReference type="Proteomes" id="UP000231932">
    <property type="component" value="Chromosome"/>
</dbReference>
<sequence>MIDVHTHAFPERLMNAIYAWFRRDGWKIPYDGKQTEELFAEHRKQGMERFFVLLYAHKPGMARSLNDWLADLATVHPEVVPIGCVHQDDDVSAETEYCLGELGFAGMKLHCAVQRVSMDDPRLDPLYEKLIAFNKPLIVHAGTAPRDYTGTVGVRFFARTMDRFPELRVQVAHFGLYETESFVRLAEQLPNVVFDTAAITPETLNHWPGPMGWPPAEQWVEWIERLPGRVLFGSDIPFLNGQADVKAWVEGLPLSQQVKQEILDTNARRFWNLTDPPRS</sequence>
<reference evidence="4" key="1">
    <citation type="submission" date="2017-11" db="EMBL/GenBank/DDBJ databases">
        <title>Complete Genome Sequence of Kyrpidia sp. Strain EA-1, a thermophilic, hydrogen-oxidizing Bacterium, isolated from the Azores.</title>
        <authorList>
            <person name="Reiner J.E."/>
            <person name="Lapp C.J."/>
            <person name="Bunk B."/>
            <person name="Gescher J."/>
        </authorList>
    </citation>
    <scope>NUCLEOTIDE SEQUENCE [LARGE SCALE GENOMIC DNA]</scope>
    <source>
        <strain evidence="4">EA-1</strain>
    </source>
</reference>
<gene>
    <name evidence="3" type="ORF">CVV65_03240</name>
</gene>
<dbReference type="AlphaFoldDB" id="A0A2K8N4T8"/>
<dbReference type="InterPro" id="IPR032466">
    <property type="entry name" value="Metal_Hydrolase"/>
</dbReference>
<dbReference type="PANTHER" id="PTHR21240:SF28">
    <property type="entry name" value="ISO-OROTATE DECARBOXYLASE (EUROFUNG)"/>
    <property type="match status" value="1"/>
</dbReference>
<dbReference type="CDD" id="cd01292">
    <property type="entry name" value="metallo-dependent_hydrolases"/>
    <property type="match status" value="1"/>
</dbReference>
<organism evidence="3 4">
    <name type="scientific">Kyrpidia spormannii</name>
    <dbReference type="NCBI Taxonomy" id="2055160"/>
    <lineage>
        <taxon>Bacteria</taxon>
        <taxon>Bacillati</taxon>
        <taxon>Bacillota</taxon>
        <taxon>Bacilli</taxon>
        <taxon>Bacillales</taxon>
        <taxon>Alicyclobacillaceae</taxon>
        <taxon>Kyrpidia</taxon>
    </lineage>
</organism>
<feature type="domain" description="Amidohydrolase-related" evidence="2">
    <location>
        <begin position="2"/>
        <end position="273"/>
    </location>
</feature>
<evidence type="ECO:0000313" key="4">
    <source>
        <dbReference type="Proteomes" id="UP000231932"/>
    </source>
</evidence>
<dbReference type="GO" id="GO:0005737">
    <property type="term" value="C:cytoplasm"/>
    <property type="evidence" value="ECO:0007669"/>
    <property type="project" value="TreeGrafter"/>
</dbReference>
<dbReference type="SUPFAM" id="SSF51556">
    <property type="entry name" value="Metallo-dependent hydrolases"/>
    <property type="match status" value="1"/>
</dbReference>
<protein>
    <recommendedName>
        <fullName evidence="2">Amidohydrolase-related domain-containing protein</fullName>
    </recommendedName>
</protein>
<evidence type="ECO:0000259" key="2">
    <source>
        <dbReference type="Pfam" id="PF04909"/>
    </source>
</evidence>
<dbReference type="RefSeq" id="WP_100666917.1">
    <property type="nucleotide sequence ID" value="NZ_CP024955.1"/>
</dbReference>
<dbReference type="GO" id="GO:0016831">
    <property type="term" value="F:carboxy-lyase activity"/>
    <property type="evidence" value="ECO:0007669"/>
    <property type="project" value="InterPro"/>
</dbReference>
<proteinExistence type="predicted"/>
<dbReference type="EMBL" id="CP024955">
    <property type="protein sequence ID" value="ATY84085.1"/>
    <property type="molecule type" value="Genomic_DNA"/>
</dbReference>
<evidence type="ECO:0000313" key="3">
    <source>
        <dbReference type="EMBL" id="ATY84085.1"/>
    </source>
</evidence>
<name>A0A2K8N4T8_9BACL</name>
<dbReference type="InterPro" id="IPR032465">
    <property type="entry name" value="ACMSD"/>
</dbReference>
<dbReference type="Gene3D" id="3.20.20.140">
    <property type="entry name" value="Metal-dependent hydrolases"/>
    <property type="match status" value="1"/>
</dbReference>
<dbReference type="OrthoDB" id="9777673at2"/>
<keyword evidence="4" id="KW-1185">Reference proteome</keyword>
<dbReference type="InterPro" id="IPR006680">
    <property type="entry name" value="Amidohydro-rel"/>
</dbReference>
<accession>A0A2K8N4T8</accession>
<evidence type="ECO:0000256" key="1">
    <source>
        <dbReference type="ARBA" id="ARBA00023239"/>
    </source>
</evidence>